<dbReference type="Proteomes" id="UP001157502">
    <property type="component" value="Chromosome 11"/>
</dbReference>
<reference evidence="1" key="1">
    <citation type="submission" date="2021-05" db="EMBL/GenBank/DDBJ databases">
        <authorList>
            <person name="Pan Q."/>
            <person name="Jouanno E."/>
            <person name="Zahm M."/>
            <person name="Klopp C."/>
            <person name="Cabau C."/>
            <person name="Louis A."/>
            <person name="Berthelot C."/>
            <person name="Parey E."/>
            <person name="Roest Crollius H."/>
            <person name="Montfort J."/>
            <person name="Robinson-Rechavi M."/>
            <person name="Bouchez O."/>
            <person name="Lampietro C."/>
            <person name="Lopez Roques C."/>
            <person name="Donnadieu C."/>
            <person name="Postlethwait J."/>
            <person name="Bobe J."/>
            <person name="Dillon D."/>
            <person name="Chandos A."/>
            <person name="von Hippel F."/>
            <person name="Guiguen Y."/>
        </authorList>
    </citation>
    <scope>NUCLEOTIDE SEQUENCE</scope>
    <source>
        <strain evidence="1">YG-Jan2019</strain>
    </source>
</reference>
<evidence type="ECO:0000313" key="2">
    <source>
        <dbReference type="Proteomes" id="UP001157502"/>
    </source>
</evidence>
<accession>A0ACC2GLQ0</accession>
<organism evidence="1 2">
    <name type="scientific">Dallia pectoralis</name>
    <name type="common">Alaska blackfish</name>
    <dbReference type="NCBI Taxonomy" id="75939"/>
    <lineage>
        <taxon>Eukaryota</taxon>
        <taxon>Metazoa</taxon>
        <taxon>Chordata</taxon>
        <taxon>Craniata</taxon>
        <taxon>Vertebrata</taxon>
        <taxon>Euteleostomi</taxon>
        <taxon>Actinopterygii</taxon>
        <taxon>Neopterygii</taxon>
        <taxon>Teleostei</taxon>
        <taxon>Protacanthopterygii</taxon>
        <taxon>Esociformes</taxon>
        <taxon>Umbridae</taxon>
        <taxon>Dallia</taxon>
    </lineage>
</organism>
<evidence type="ECO:0000313" key="1">
    <source>
        <dbReference type="EMBL" id="KAJ8004569.1"/>
    </source>
</evidence>
<comment type="caution">
    <text evidence="1">The sequence shown here is derived from an EMBL/GenBank/DDBJ whole genome shotgun (WGS) entry which is preliminary data.</text>
</comment>
<keyword evidence="2" id="KW-1185">Reference proteome</keyword>
<gene>
    <name evidence="1" type="ORF">DPEC_G00137640</name>
</gene>
<protein>
    <submittedName>
        <fullName evidence="1">Uncharacterized protein</fullName>
    </submittedName>
</protein>
<sequence length="125" mass="14358">MRDLFMCDSRYWNKVQQTRACVQTPCFLGTLPELTDRCRSKELSDKRQWNSRLTVCVDQGARVSPRLRLYTDKENATCEFRALAPHTTRTSHSTLPVFIFEPAPMHQSGHSKLHGRYSLILTTGG</sequence>
<proteinExistence type="predicted"/>
<name>A0ACC2GLQ0_DALPE</name>
<dbReference type="EMBL" id="CM055738">
    <property type="protein sequence ID" value="KAJ8004569.1"/>
    <property type="molecule type" value="Genomic_DNA"/>
</dbReference>